<dbReference type="PANTHER" id="PTHR23502:SF132">
    <property type="entry name" value="POLYAMINE TRANSPORTER 2-RELATED"/>
    <property type="match status" value="1"/>
</dbReference>
<name>A0ABN2U5A2_9MICC</name>
<dbReference type="InterPro" id="IPR011701">
    <property type="entry name" value="MFS"/>
</dbReference>
<dbReference type="SUPFAM" id="SSF103473">
    <property type="entry name" value="MFS general substrate transporter"/>
    <property type="match status" value="1"/>
</dbReference>
<keyword evidence="4 6" id="KW-1133">Transmembrane helix</keyword>
<accession>A0ABN2U5A2</accession>
<evidence type="ECO:0000256" key="2">
    <source>
        <dbReference type="ARBA" id="ARBA00022448"/>
    </source>
</evidence>
<keyword evidence="3 6" id="KW-0812">Transmembrane</keyword>
<dbReference type="InterPro" id="IPR036259">
    <property type="entry name" value="MFS_trans_sf"/>
</dbReference>
<evidence type="ECO:0000256" key="4">
    <source>
        <dbReference type="ARBA" id="ARBA00022989"/>
    </source>
</evidence>
<feature type="transmembrane region" description="Helical" evidence="6">
    <location>
        <begin position="230"/>
        <end position="254"/>
    </location>
</feature>
<keyword evidence="5 6" id="KW-0472">Membrane</keyword>
<feature type="transmembrane region" description="Helical" evidence="6">
    <location>
        <begin position="385"/>
        <end position="407"/>
    </location>
</feature>
<reference evidence="8 9" key="1">
    <citation type="journal article" date="2019" name="Int. J. Syst. Evol. Microbiol.">
        <title>The Global Catalogue of Microorganisms (GCM) 10K type strain sequencing project: providing services to taxonomists for standard genome sequencing and annotation.</title>
        <authorList>
            <consortium name="The Broad Institute Genomics Platform"/>
            <consortium name="The Broad Institute Genome Sequencing Center for Infectious Disease"/>
            <person name="Wu L."/>
            <person name="Ma J."/>
        </authorList>
    </citation>
    <scope>NUCLEOTIDE SEQUENCE [LARGE SCALE GENOMIC DNA]</scope>
    <source>
        <strain evidence="8 9">JCM 13595</strain>
    </source>
</reference>
<feature type="transmembrane region" description="Helical" evidence="6">
    <location>
        <begin position="360"/>
        <end position="379"/>
    </location>
</feature>
<dbReference type="EMBL" id="BAAAMN010000010">
    <property type="protein sequence ID" value="GAA2029061.1"/>
    <property type="molecule type" value="Genomic_DNA"/>
</dbReference>
<dbReference type="Proteomes" id="UP001501461">
    <property type="component" value="Unassembled WGS sequence"/>
</dbReference>
<dbReference type="Pfam" id="PF07690">
    <property type="entry name" value="MFS_1"/>
    <property type="match status" value="1"/>
</dbReference>
<feature type="transmembrane region" description="Helical" evidence="6">
    <location>
        <begin position="150"/>
        <end position="169"/>
    </location>
</feature>
<evidence type="ECO:0000256" key="3">
    <source>
        <dbReference type="ARBA" id="ARBA00022692"/>
    </source>
</evidence>
<feature type="transmembrane region" description="Helical" evidence="6">
    <location>
        <begin position="92"/>
        <end position="111"/>
    </location>
</feature>
<feature type="domain" description="Major facilitator superfamily (MFS) profile" evidence="7">
    <location>
        <begin position="23"/>
        <end position="409"/>
    </location>
</feature>
<keyword evidence="2" id="KW-0813">Transport</keyword>
<evidence type="ECO:0000256" key="6">
    <source>
        <dbReference type="SAM" id="Phobius"/>
    </source>
</evidence>
<feature type="transmembrane region" description="Helical" evidence="6">
    <location>
        <begin position="181"/>
        <end position="200"/>
    </location>
</feature>
<feature type="transmembrane region" description="Helical" evidence="6">
    <location>
        <begin position="62"/>
        <end position="80"/>
    </location>
</feature>
<dbReference type="PANTHER" id="PTHR23502">
    <property type="entry name" value="MAJOR FACILITATOR SUPERFAMILY"/>
    <property type="match status" value="1"/>
</dbReference>
<feature type="transmembrane region" description="Helical" evidence="6">
    <location>
        <begin position="117"/>
        <end position="138"/>
    </location>
</feature>
<evidence type="ECO:0000313" key="9">
    <source>
        <dbReference type="Proteomes" id="UP001501461"/>
    </source>
</evidence>
<gene>
    <name evidence="8" type="ORF">GCM10009720_06110</name>
</gene>
<proteinExistence type="predicted"/>
<protein>
    <submittedName>
        <fullName evidence="8">Multidrug effflux MFS transporter</fullName>
    </submittedName>
</protein>
<feature type="transmembrane region" description="Helical" evidence="6">
    <location>
        <begin position="266"/>
        <end position="284"/>
    </location>
</feature>
<keyword evidence="9" id="KW-1185">Reference proteome</keyword>
<evidence type="ECO:0000256" key="5">
    <source>
        <dbReference type="ARBA" id="ARBA00023136"/>
    </source>
</evidence>
<dbReference type="RefSeq" id="WP_343956124.1">
    <property type="nucleotide sequence ID" value="NZ_BAAAMN010000010.1"/>
</dbReference>
<organism evidence="8 9">
    <name type="scientific">Yaniella flava</name>
    <dbReference type="NCBI Taxonomy" id="287930"/>
    <lineage>
        <taxon>Bacteria</taxon>
        <taxon>Bacillati</taxon>
        <taxon>Actinomycetota</taxon>
        <taxon>Actinomycetes</taxon>
        <taxon>Micrococcales</taxon>
        <taxon>Micrococcaceae</taxon>
        <taxon>Yaniella</taxon>
    </lineage>
</organism>
<comment type="caution">
    <text evidence="8">The sequence shown here is derived from an EMBL/GenBank/DDBJ whole genome shotgun (WGS) entry which is preliminary data.</text>
</comment>
<dbReference type="Gene3D" id="1.20.1720.10">
    <property type="entry name" value="Multidrug resistance protein D"/>
    <property type="match status" value="1"/>
</dbReference>
<evidence type="ECO:0000259" key="7">
    <source>
        <dbReference type="PROSITE" id="PS50850"/>
    </source>
</evidence>
<sequence>MKSQTRSIPADAPPVTGGTGQSLGWLIPALIMLSAAGPLVVGLHTPVANQMAAELNTTRGDIQFTLTTYLLGIAAGQVTFGPLSDRFGRRRPLLACNIVASLLCLACAMTTSVHVLALLRFGLGLCFSVGMVLASAIGADLTQGRTTLRLFTGLTLAGTVLPLVSPALGTLTAELIGWRGMFIALAVLAVALAMMVWFGIRESLSTQHQLSPQRGAFTTALRKLLSNRRYTGFGAVRVLTFSSVIGYVSAMPLVLEHHLDANQTTYLLVIVGGATGFGIAMLVADQLTTRISATSMIFWGTLATALCSFTLLVLLGTGMESAAWSVGLLMAAMTSLGLAVGNSSGLTIDAARETAGTGSAIVGCAMFLIGAVLPPIFAIEPSTVLMLLAALMAGCSIIAAAVTLRLIRT</sequence>
<comment type="subcellular location">
    <subcellularLocation>
        <location evidence="1">Cell membrane</location>
        <topology evidence="1">Multi-pass membrane protein</topology>
    </subcellularLocation>
</comment>
<dbReference type="PROSITE" id="PS50850">
    <property type="entry name" value="MFS"/>
    <property type="match status" value="1"/>
</dbReference>
<evidence type="ECO:0000313" key="8">
    <source>
        <dbReference type="EMBL" id="GAA2029061.1"/>
    </source>
</evidence>
<evidence type="ECO:0000256" key="1">
    <source>
        <dbReference type="ARBA" id="ARBA00004651"/>
    </source>
</evidence>
<dbReference type="InterPro" id="IPR020846">
    <property type="entry name" value="MFS_dom"/>
</dbReference>
<feature type="transmembrane region" description="Helical" evidence="6">
    <location>
        <begin position="296"/>
        <end position="316"/>
    </location>
</feature>
<feature type="transmembrane region" description="Helical" evidence="6">
    <location>
        <begin position="23"/>
        <end position="42"/>
    </location>
</feature>
<feature type="transmembrane region" description="Helical" evidence="6">
    <location>
        <begin position="322"/>
        <end position="340"/>
    </location>
</feature>